<keyword evidence="4" id="KW-1185">Reference proteome</keyword>
<dbReference type="AlphaFoldDB" id="A0A835C872"/>
<evidence type="ECO:0000256" key="2">
    <source>
        <dbReference type="SAM" id="SignalP"/>
    </source>
</evidence>
<comment type="caution">
    <text evidence="3">The sequence shown here is derived from an EMBL/GenBank/DDBJ whole genome shotgun (WGS) entry which is preliminary data.</text>
</comment>
<protein>
    <submittedName>
        <fullName evidence="3">Uncharacterized protein</fullName>
    </submittedName>
</protein>
<keyword evidence="1" id="KW-0472">Membrane</keyword>
<keyword evidence="1" id="KW-0812">Transmembrane</keyword>
<dbReference type="EMBL" id="JAAIUW010000005">
    <property type="protein sequence ID" value="KAF7833370.1"/>
    <property type="molecule type" value="Genomic_DNA"/>
</dbReference>
<feature type="signal peptide" evidence="2">
    <location>
        <begin position="1"/>
        <end position="16"/>
    </location>
</feature>
<keyword evidence="1" id="KW-1133">Transmembrane helix</keyword>
<keyword evidence="2" id="KW-0732">Signal</keyword>
<name>A0A835C872_9FABA</name>
<reference evidence="3" key="1">
    <citation type="submission" date="2020-09" db="EMBL/GenBank/DDBJ databases">
        <title>Genome-Enabled Discovery of Anthraquinone Biosynthesis in Senna tora.</title>
        <authorList>
            <person name="Kang S.-H."/>
            <person name="Pandey R.P."/>
            <person name="Lee C.-M."/>
            <person name="Sim J.-S."/>
            <person name="Jeong J.-T."/>
            <person name="Choi B.-S."/>
            <person name="Jung M."/>
            <person name="Ginzburg D."/>
            <person name="Zhao K."/>
            <person name="Won S.Y."/>
            <person name="Oh T.-J."/>
            <person name="Yu Y."/>
            <person name="Kim N.-H."/>
            <person name="Lee O.R."/>
            <person name="Lee T.-H."/>
            <person name="Bashyal P."/>
            <person name="Kim T.-S."/>
            <person name="Lee W.-H."/>
            <person name="Kawkins C."/>
            <person name="Kim C.-K."/>
            <person name="Kim J.S."/>
            <person name="Ahn B.O."/>
            <person name="Rhee S.Y."/>
            <person name="Sohng J.K."/>
        </authorList>
    </citation>
    <scope>NUCLEOTIDE SEQUENCE</scope>
    <source>
        <tissue evidence="3">Leaf</tissue>
    </source>
</reference>
<gene>
    <name evidence="3" type="ORF">G2W53_015703</name>
</gene>
<feature type="transmembrane region" description="Helical" evidence="1">
    <location>
        <begin position="109"/>
        <end position="135"/>
    </location>
</feature>
<evidence type="ECO:0000313" key="3">
    <source>
        <dbReference type="EMBL" id="KAF7833370.1"/>
    </source>
</evidence>
<proteinExistence type="predicted"/>
<dbReference type="Proteomes" id="UP000634136">
    <property type="component" value="Unassembled WGS sequence"/>
</dbReference>
<evidence type="ECO:0000313" key="4">
    <source>
        <dbReference type="Proteomes" id="UP000634136"/>
    </source>
</evidence>
<organism evidence="3 4">
    <name type="scientific">Senna tora</name>
    <dbReference type="NCBI Taxonomy" id="362788"/>
    <lineage>
        <taxon>Eukaryota</taxon>
        <taxon>Viridiplantae</taxon>
        <taxon>Streptophyta</taxon>
        <taxon>Embryophyta</taxon>
        <taxon>Tracheophyta</taxon>
        <taxon>Spermatophyta</taxon>
        <taxon>Magnoliopsida</taxon>
        <taxon>eudicotyledons</taxon>
        <taxon>Gunneridae</taxon>
        <taxon>Pentapetalae</taxon>
        <taxon>rosids</taxon>
        <taxon>fabids</taxon>
        <taxon>Fabales</taxon>
        <taxon>Fabaceae</taxon>
        <taxon>Caesalpinioideae</taxon>
        <taxon>Cassia clade</taxon>
        <taxon>Senna</taxon>
    </lineage>
</organism>
<evidence type="ECO:0000256" key="1">
    <source>
        <dbReference type="SAM" id="Phobius"/>
    </source>
</evidence>
<feature type="chain" id="PRO_5032557039" evidence="2">
    <location>
        <begin position="17"/>
        <end position="301"/>
    </location>
</feature>
<sequence length="301" mass="33469">MGSVIWLLATTAHVLSVGIGSVFSGVGGKLFEAGVWTGREASSSSSSTVTRKEGGKVISSFCSALVELLDFLHEIRDHVCQISLLIILGEWRVYHCFIDSICHLLLGGYLSFLAAFLALAASFFPWKVLAIMALLPSLEPERQIQDLCSDYIKAWSQSHQKLHQFYQCIKICNPFIQIARALSASTGWALEERQNTKSSESSLEIEWVSHDLIMESTFFHFLYSEGSLGGEMDPSMKPILSLASNAVLTPMLHGHSISFSSIGSTVRRFFLQEIDFLKSSYNASSQFLGRRLGKRFREPNL</sequence>
<accession>A0A835C872</accession>